<dbReference type="STRING" id="1423776.FD04_GL000448"/>
<evidence type="ECO:0000313" key="12">
    <source>
        <dbReference type="Proteomes" id="UP000051160"/>
    </source>
</evidence>
<gene>
    <name evidence="11" type="ORF">FD04_GL000448</name>
</gene>
<feature type="transmembrane region" description="Helical" evidence="9">
    <location>
        <begin position="169"/>
        <end position="187"/>
    </location>
</feature>
<dbReference type="Gene3D" id="1.20.1250.20">
    <property type="entry name" value="MFS general substrate transporter like domains"/>
    <property type="match status" value="2"/>
</dbReference>
<feature type="transmembrane region" description="Helical" evidence="9">
    <location>
        <begin position="425"/>
        <end position="444"/>
    </location>
</feature>
<dbReference type="InterPro" id="IPR036259">
    <property type="entry name" value="MFS_trans_sf"/>
</dbReference>
<keyword evidence="6" id="KW-0769">Symport</keyword>
<evidence type="ECO:0000256" key="9">
    <source>
        <dbReference type="SAM" id="Phobius"/>
    </source>
</evidence>
<dbReference type="PATRIC" id="fig|1423776.4.peg.453"/>
<keyword evidence="4 11" id="KW-0762">Sugar transport</keyword>
<dbReference type="RefSeq" id="WP_056947174.1">
    <property type="nucleotide sequence ID" value="NZ_AZEE01000027.1"/>
</dbReference>
<dbReference type="InterPro" id="IPR001927">
    <property type="entry name" value="Na/Gal_symport"/>
</dbReference>
<name>A0A0R1LTF7_9LACO</name>
<dbReference type="InterPro" id="IPR039672">
    <property type="entry name" value="MFS_2"/>
</dbReference>
<dbReference type="Proteomes" id="UP000051160">
    <property type="component" value="Unassembled WGS sequence"/>
</dbReference>
<evidence type="ECO:0000256" key="3">
    <source>
        <dbReference type="ARBA" id="ARBA00022475"/>
    </source>
</evidence>
<dbReference type="InterPro" id="IPR018043">
    <property type="entry name" value="Na/Gal_symport_CS"/>
</dbReference>
<evidence type="ECO:0000313" key="11">
    <source>
        <dbReference type="EMBL" id="KRK98712.1"/>
    </source>
</evidence>
<keyword evidence="7 9" id="KW-1133">Transmembrane helix</keyword>
<accession>A0A0R1LTF7</accession>
<protein>
    <submittedName>
        <fullName evidence="11">Sugar transporter</fullName>
    </submittedName>
</protein>
<dbReference type="CDD" id="cd17332">
    <property type="entry name" value="MFS_MelB_like"/>
    <property type="match status" value="1"/>
</dbReference>
<keyword evidence="5 9" id="KW-0812">Transmembrane</keyword>
<dbReference type="PANTHER" id="PTHR11328">
    <property type="entry name" value="MAJOR FACILITATOR SUPERFAMILY DOMAIN-CONTAINING PROTEIN"/>
    <property type="match status" value="1"/>
</dbReference>
<feature type="transmembrane region" description="Helical" evidence="9">
    <location>
        <begin position="193"/>
        <end position="213"/>
    </location>
</feature>
<keyword evidence="2" id="KW-0813">Transport</keyword>
<evidence type="ECO:0000256" key="7">
    <source>
        <dbReference type="ARBA" id="ARBA00022989"/>
    </source>
</evidence>
<sequence>MDATETHAATQKNDQAPRTVTLRNKIAYAVGDMGNNFLFDMGQLYLLNYFTDQVGLPSAAAGTVFLVAKIWDAFADMGVGTWIDNRTNISKRGKFRPFLLWAAIPLAMLLIANFTTPNFSVTGKLIWAYVAYMLFGTCYSISNVPFGSMIPTMTRNSQERSELASWRQAGSNMGLMLATIGFMPIVNSMTNEGTGYTIAVVVFAVLGVAAQWFSYANIKENYSSPAKAKINKKDLKASFKALLKNKPLLTLSIVNLFTFSAFNLKLTVQVYYCKYILQNTTAESLLGVFSIGMVFVSVMLAPLLTKRFDKKYVYMMGCAIWAIADILGFFFANNTFLFVFFTAIAYLGDGFTSALNWALVSDCVEYGEWQTGIRSEGMVYSFFTYFRKLSQAIAGFVPGIILAWVGYVPGKTQTATALMGIRGLMFLYSAVLSIATIILMYYAYSLTEKRYGTIVSDLLKRRGSERIEPAGGR</sequence>
<feature type="domain" description="Major facilitator superfamily (MFS) profile" evidence="10">
    <location>
        <begin position="20"/>
        <end position="448"/>
    </location>
</feature>
<dbReference type="AlphaFoldDB" id="A0A0R1LTF7"/>
<feature type="transmembrane region" description="Helical" evidence="9">
    <location>
        <begin position="248"/>
        <end position="272"/>
    </location>
</feature>
<feature type="transmembrane region" description="Helical" evidence="9">
    <location>
        <begin position="385"/>
        <end position="405"/>
    </location>
</feature>
<dbReference type="OrthoDB" id="9764596at2"/>
<dbReference type="GO" id="GO:0005886">
    <property type="term" value="C:plasma membrane"/>
    <property type="evidence" value="ECO:0007669"/>
    <property type="project" value="UniProtKB-SubCell"/>
</dbReference>
<keyword evidence="8 9" id="KW-0472">Membrane</keyword>
<dbReference type="GO" id="GO:0015293">
    <property type="term" value="F:symporter activity"/>
    <property type="evidence" value="ECO:0007669"/>
    <property type="project" value="UniProtKB-KW"/>
</dbReference>
<dbReference type="GO" id="GO:0006814">
    <property type="term" value="P:sodium ion transport"/>
    <property type="evidence" value="ECO:0007669"/>
    <property type="project" value="InterPro"/>
</dbReference>
<dbReference type="PROSITE" id="PS50850">
    <property type="entry name" value="MFS"/>
    <property type="match status" value="1"/>
</dbReference>
<proteinExistence type="predicted"/>
<evidence type="ECO:0000256" key="6">
    <source>
        <dbReference type="ARBA" id="ARBA00022847"/>
    </source>
</evidence>
<feature type="transmembrane region" description="Helical" evidence="9">
    <location>
        <begin position="98"/>
        <end position="114"/>
    </location>
</feature>
<dbReference type="NCBIfam" id="TIGR00792">
    <property type="entry name" value="gph"/>
    <property type="match status" value="1"/>
</dbReference>
<comment type="caution">
    <text evidence="11">The sequence shown here is derived from an EMBL/GenBank/DDBJ whole genome shotgun (WGS) entry which is preliminary data.</text>
</comment>
<keyword evidence="3" id="KW-1003">Cell membrane</keyword>
<dbReference type="InterPro" id="IPR020846">
    <property type="entry name" value="MFS_dom"/>
</dbReference>
<dbReference type="GO" id="GO:0008643">
    <property type="term" value="P:carbohydrate transport"/>
    <property type="evidence" value="ECO:0007669"/>
    <property type="project" value="InterPro"/>
</dbReference>
<feature type="transmembrane region" description="Helical" evidence="9">
    <location>
        <begin position="126"/>
        <end position="148"/>
    </location>
</feature>
<dbReference type="Pfam" id="PF13347">
    <property type="entry name" value="MFS_2"/>
    <property type="match status" value="1"/>
</dbReference>
<evidence type="ECO:0000256" key="2">
    <source>
        <dbReference type="ARBA" id="ARBA00022448"/>
    </source>
</evidence>
<organism evidence="11 12">
    <name type="scientific">Secundilactobacillus odoratitofui DSM 19909 = JCM 15043</name>
    <dbReference type="NCBI Taxonomy" id="1423776"/>
    <lineage>
        <taxon>Bacteria</taxon>
        <taxon>Bacillati</taxon>
        <taxon>Bacillota</taxon>
        <taxon>Bacilli</taxon>
        <taxon>Lactobacillales</taxon>
        <taxon>Lactobacillaceae</taxon>
        <taxon>Secundilactobacillus</taxon>
    </lineage>
</organism>
<evidence type="ECO:0000256" key="8">
    <source>
        <dbReference type="ARBA" id="ARBA00023136"/>
    </source>
</evidence>
<dbReference type="SUPFAM" id="SSF103473">
    <property type="entry name" value="MFS general substrate transporter"/>
    <property type="match status" value="1"/>
</dbReference>
<feature type="transmembrane region" description="Helical" evidence="9">
    <location>
        <begin position="284"/>
        <end position="305"/>
    </location>
</feature>
<dbReference type="PROSITE" id="PS00872">
    <property type="entry name" value="NA_GALACTOSIDE_SYMP"/>
    <property type="match status" value="1"/>
</dbReference>
<keyword evidence="12" id="KW-1185">Reference proteome</keyword>
<evidence type="ECO:0000259" key="10">
    <source>
        <dbReference type="PROSITE" id="PS50850"/>
    </source>
</evidence>
<comment type="subcellular location">
    <subcellularLocation>
        <location evidence="1">Cell membrane</location>
        <topology evidence="1">Multi-pass membrane protein</topology>
    </subcellularLocation>
</comment>
<evidence type="ECO:0000256" key="5">
    <source>
        <dbReference type="ARBA" id="ARBA00022692"/>
    </source>
</evidence>
<dbReference type="PANTHER" id="PTHR11328:SF39">
    <property type="entry name" value="2,3-DIHYDROXYPROPANE-1-SULFONATE EXPORTER-RELATED"/>
    <property type="match status" value="1"/>
</dbReference>
<reference evidence="11 12" key="1">
    <citation type="journal article" date="2015" name="Genome Announc.">
        <title>Expanding the biotechnology potential of lactobacilli through comparative genomics of 213 strains and associated genera.</title>
        <authorList>
            <person name="Sun Z."/>
            <person name="Harris H.M."/>
            <person name="McCann A."/>
            <person name="Guo C."/>
            <person name="Argimon S."/>
            <person name="Zhang W."/>
            <person name="Yang X."/>
            <person name="Jeffery I.B."/>
            <person name="Cooney J.C."/>
            <person name="Kagawa T.F."/>
            <person name="Liu W."/>
            <person name="Song Y."/>
            <person name="Salvetti E."/>
            <person name="Wrobel A."/>
            <person name="Rasinkangas P."/>
            <person name="Parkhill J."/>
            <person name="Rea M.C."/>
            <person name="O'Sullivan O."/>
            <person name="Ritari J."/>
            <person name="Douillard F.P."/>
            <person name="Paul Ross R."/>
            <person name="Yang R."/>
            <person name="Briner A.E."/>
            <person name="Felis G.E."/>
            <person name="de Vos W.M."/>
            <person name="Barrangou R."/>
            <person name="Klaenhammer T.R."/>
            <person name="Caufield P.W."/>
            <person name="Cui Y."/>
            <person name="Zhang H."/>
            <person name="O'Toole P.W."/>
        </authorList>
    </citation>
    <scope>NUCLEOTIDE SEQUENCE [LARGE SCALE GENOMIC DNA]</scope>
    <source>
        <strain evidence="11 12">DSM 19909</strain>
    </source>
</reference>
<evidence type="ECO:0000256" key="4">
    <source>
        <dbReference type="ARBA" id="ARBA00022597"/>
    </source>
</evidence>
<evidence type="ECO:0000256" key="1">
    <source>
        <dbReference type="ARBA" id="ARBA00004651"/>
    </source>
</evidence>
<dbReference type="EMBL" id="AZEE01000027">
    <property type="protein sequence ID" value="KRK98712.1"/>
    <property type="molecule type" value="Genomic_DNA"/>
</dbReference>